<feature type="transmembrane region" description="Helical" evidence="9">
    <location>
        <begin position="306"/>
        <end position="325"/>
    </location>
</feature>
<evidence type="ECO:0000256" key="4">
    <source>
        <dbReference type="ARBA" id="ARBA00022824"/>
    </source>
</evidence>
<keyword evidence="8 9" id="KW-0472">Membrane</keyword>
<dbReference type="PANTHER" id="PTHR14083:SF0">
    <property type="entry name" value="YIP1D-INTERACTING FACTOR 1, ISOFORM C"/>
    <property type="match status" value="1"/>
</dbReference>
<reference evidence="11 12" key="1">
    <citation type="submission" date="2020-11" db="EMBL/GenBank/DDBJ databases">
        <authorList>
            <person name="Wallbank WR R."/>
            <person name="Pardo Diaz C."/>
            <person name="Kozak K."/>
            <person name="Martin S."/>
            <person name="Jiggins C."/>
            <person name="Moest M."/>
            <person name="Warren A I."/>
            <person name="Generalovic N T."/>
            <person name="Byers J.R.P. K."/>
            <person name="Montejo-Kovacevich G."/>
            <person name="Yen C E."/>
        </authorList>
    </citation>
    <scope>NUCLEOTIDE SEQUENCE [LARGE SCALE GENOMIC DNA]</scope>
</reference>
<dbReference type="OMA" id="GYQRFAS"/>
<evidence type="ECO:0000256" key="3">
    <source>
        <dbReference type="ARBA" id="ARBA00022692"/>
    </source>
</evidence>
<dbReference type="OrthoDB" id="337750at2759"/>
<comment type="function">
    <text evidence="9">Has a role in transport between endoplasmic reticulum and Golgi.</text>
</comment>
<evidence type="ECO:0000256" key="7">
    <source>
        <dbReference type="ARBA" id="ARBA00023034"/>
    </source>
</evidence>
<dbReference type="FunCoup" id="A0A7R8UN73">
    <property type="interactions" value="1590"/>
</dbReference>
<keyword evidence="7 9" id="KW-0333">Golgi apparatus</keyword>
<feature type="compositionally biased region" description="Pro residues" evidence="10">
    <location>
        <begin position="113"/>
        <end position="122"/>
    </location>
</feature>
<comment type="similarity">
    <text evidence="1 9">Belongs to the YIF1 family.</text>
</comment>
<feature type="region of interest" description="Disordered" evidence="10">
    <location>
        <begin position="64"/>
        <end position="122"/>
    </location>
</feature>
<dbReference type="InterPro" id="IPR005578">
    <property type="entry name" value="Yif1_fam"/>
</dbReference>
<evidence type="ECO:0000256" key="6">
    <source>
        <dbReference type="ARBA" id="ARBA00022989"/>
    </source>
</evidence>
<evidence type="ECO:0000256" key="8">
    <source>
        <dbReference type="ARBA" id="ARBA00023136"/>
    </source>
</evidence>
<dbReference type="EMBL" id="LR899011">
    <property type="protein sequence ID" value="CAD7083945.1"/>
    <property type="molecule type" value="Genomic_DNA"/>
</dbReference>
<evidence type="ECO:0000256" key="2">
    <source>
        <dbReference type="ARBA" id="ARBA00022448"/>
    </source>
</evidence>
<keyword evidence="3 9" id="KW-0812">Transmembrane</keyword>
<name>A0A7R8UN73_HERIL</name>
<dbReference type="Proteomes" id="UP000594454">
    <property type="component" value="Chromosome 3"/>
</dbReference>
<keyword evidence="2 9" id="KW-0813">Transport</keyword>
<dbReference type="InParanoid" id="A0A7R8UN73"/>
<dbReference type="Pfam" id="PF03878">
    <property type="entry name" value="YIF1"/>
    <property type="match status" value="1"/>
</dbReference>
<gene>
    <name evidence="11" type="ORF">HERILL_LOCUS6868</name>
</gene>
<accession>A0A7R8UN73</accession>
<dbReference type="AlphaFoldDB" id="A0A7R8UN73"/>
<proteinExistence type="inferred from homology"/>
<evidence type="ECO:0000313" key="11">
    <source>
        <dbReference type="EMBL" id="CAD7083945.1"/>
    </source>
</evidence>
<evidence type="ECO:0000256" key="10">
    <source>
        <dbReference type="SAM" id="MobiDB-lite"/>
    </source>
</evidence>
<protein>
    <recommendedName>
        <fullName evidence="9">Protein YIF1</fullName>
    </recommendedName>
</protein>
<sequence length="399" mass="43998">MNFNANAGVRHRKLDETQGGPTRKPKRVSDVNAMGLTAPVSQFVPDAPYDAGAPAMQPSYVASGFNGAPAPGPQTYSGFPGGQQPMPGPQPPNQFSSYPGSGPGMAPQSQGMPPGPPGGPGGIPPQFAMFQQPIVQDMAMQYGQRLADQGKQLVENQFEKWVPVTRLKYYFAVDNKYVVNKMRLLFFPFIHKDWSLKYDHDNPVQPRYDINAPDLYIPTMAYITYVVVAGLVLGMQNRFSPEQLGYQASSALACSIFELIVYSITLYVTNIPTTLKTLDLLAYSSYKYATIVFCILVSILFKKSGYYTALIYCSLSLGFFLLRTLKAKVLHDPAQSTTPVGAPSYDPYGMPQQQADYSIGRKRKLYFLFLVAGSQAVLSFWLSMHLIPVEKSIPNFPST</sequence>
<keyword evidence="6 9" id="KW-1133">Transmembrane helix</keyword>
<evidence type="ECO:0000313" key="12">
    <source>
        <dbReference type="Proteomes" id="UP000594454"/>
    </source>
</evidence>
<feature type="transmembrane region" description="Helical" evidence="9">
    <location>
        <begin position="246"/>
        <end position="268"/>
    </location>
</feature>
<evidence type="ECO:0000256" key="5">
    <source>
        <dbReference type="ARBA" id="ARBA00022927"/>
    </source>
</evidence>
<dbReference type="GO" id="GO:0005793">
    <property type="term" value="C:endoplasmic reticulum-Golgi intermediate compartment"/>
    <property type="evidence" value="ECO:0007669"/>
    <property type="project" value="UniProtKB-UniRule"/>
</dbReference>
<feature type="transmembrane region" description="Helical" evidence="9">
    <location>
        <begin position="280"/>
        <end position="300"/>
    </location>
</feature>
<dbReference type="GO" id="GO:0005789">
    <property type="term" value="C:endoplasmic reticulum membrane"/>
    <property type="evidence" value="ECO:0007669"/>
    <property type="project" value="UniProtKB-SubCell"/>
</dbReference>
<evidence type="ECO:0000256" key="1">
    <source>
        <dbReference type="ARBA" id="ARBA00009727"/>
    </source>
</evidence>
<keyword evidence="12" id="KW-1185">Reference proteome</keyword>
<dbReference type="GO" id="GO:0000139">
    <property type="term" value="C:Golgi membrane"/>
    <property type="evidence" value="ECO:0007669"/>
    <property type="project" value="UniProtKB-SubCell"/>
</dbReference>
<feature type="transmembrane region" description="Helical" evidence="9">
    <location>
        <begin position="215"/>
        <end position="234"/>
    </location>
</feature>
<comment type="subcellular location">
    <subcellularLocation>
        <location evidence="9">Endoplasmic reticulum membrane</location>
        <topology evidence="9">Multi-pass membrane protein</topology>
    </subcellularLocation>
    <subcellularLocation>
        <location evidence="9">Golgi apparatus membrane</location>
        <topology evidence="9">Multi-pass membrane protein</topology>
    </subcellularLocation>
</comment>
<feature type="transmembrane region" description="Helical" evidence="9">
    <location>
        <begin position="365"/>
        <end position="387"/>
    </location>
</feature>
<dbReference type="GO" id="GO:0030134">
    <property type="term" value="C:COPII-coated ER to Golgi transport vesicle"/>
    <property type="evidence" value="ECO:0007669"/>
    <property type="project" value="TreeGrafter"/>
</dbReference>
<evidence type="ECO:0000256" key="9">
    <source>
        <dbReference type="RuleBase" id="RU368073"/>
    </source>
</evidence>
<dbReference type="GO" id="GO:0015031">
    <property type="term" value="P:protein transport"/>
    <property type="evidence" value="ECO:0007669"/>
    <property type="project" value="UniProtKB-KW"/>
</dbReference>
<organism evidence="11 12">
    <name type="scientific">Hermetia illucens</name>
    <name type="common">Black soldier fly</name>
    <dbReference type="NCBI Taxonomy" id="343691"/>
    <lineage>
        <taxon>Eukaryota</taxon>
        <taxon>Metazoa</taxon>
        <taxon>Ecdysozoa</taxon>
        <taxon>Arthropoda</taxon>
        <taxon>Hexapoda</taxon>
        <taxon>Insecta</taxon>
        <taxon>Pterygota</taxon>
        <taxon>Neoptera</taxon>
        <taxon>Endopterygota</taxon>
        <taxon>Diptera</taxon>
        <taxon>Brachycera</taxon>
        <taxon>Stratiomyomorpha</taxon>
        <taxon>Stratiomyidae</taxon>
        <taxon>Hermetiinae</taxon>
        <taxon>Hermetia</taxon>
    </lineage>
</organism>
<keyword evidence="5 9" id="KW-0653">Protein transport</keyword>
<dbReference type="GO" id="GO:0006888">
    <property type="term" value="P:endoplasmic reticulum to Golgi vesicle-mediated transport"/>
    <property type="evidence" value="ECO:0007669"/>
    <property type="project" value="UniProtKB-UniRule"/>
</dbReference>
<keyword evidence="4 9" id="KW-0256">Endoplasmic reticulum</keyword>
<dbReference type="PANTHER" id="PTHR14083">
    <property type="entry name" value="YIP1 INTERACTING FACTOR HOMOLOG YIF1 PROTEIN"/>
    <property type="match status" value="1"/>
</dbReference>
<feature type="region of interest" description="Disordered" evidence="10">
    <location>
        <begin position="1"/>
        <end position="31"/>
    </location>
</feature>